<evidence type="ECO:0000313" key="1">
    <source>
        <dbReference type="EMBL" id="RXG14054.1"/>
    </source>
</evidence>
<protein>
    <recommendedName>
        <fullName evidence="3">Glycosyltransferase</fullName>
    </recommendedName>
</protein>
<evidence type="ECO:0008006" key="3">
    <source>
        <dbReference type="Google" id="ProtNLM"/>
    </source>
</evidence>
<dbReference type="AlphaFoldDB" id="A0A4Q0NV01"/>
<sequence length="226" mass="25923">MGLLSKKDTDEEKDFEAEFHFPTSDKTLLIFTRNPELGKVKTRLAGGVGDQAALEIYTFLLKHTVSITQSLTADKQVFYSEKIRSGDFWDEEKFTKKLQHGEDLGLRMQRAFQDAFKSGYQKAIIIGSDMYDLSQKDLEQAFNALDDHDFVIGPAEDGGYYLLGMNELKAELFQHKKWGTETVLKDTLADLKEESVKLLETRNDVDYYEDIKGIEAFFPFLPQHLK</sequence>
<dbReference type="PANTHER" id="PTHR36529">
    <property type="entry name" value="SLL1095 PROTEIN"/>
    <property type="match status" value="1"/>
</dbReference>
<evidence type="ECO:0000313" key="2">
    <source>
        <dbReference type="Proteomes" id="UP000289821"/>
    </source>
</evidence>
<comment type="caution">
    <text evidence="1">The sequence shown here is derived from an EMBL/GenBank/DDBJ whole genome shotgun (WGS) entry which is preliminary data.</text>
</comment>
<proteinExistence type="predicted"/>
<gene>
    <name evidence="1" type="ORF">DSM04_104160</name>
</gene>
<dbReference type="OrthoDB" id="9798250at2"/>
<dbReference type="EMBL" id="QOVI01000004">
    <property type="protein sequence ID" value="RXG14054.1"/>
    <property type="molecule type" value="Genomic_DNA"/>
</dbReference>
<keyword evidence="2" id="KW-1185">Reference proteome</keyword>
<dbReference type="NCBIfam" id="TIGR04282">
    <property type="entry name" value="glyco_like_cofC"/>
    <property type="match status" value="1"/>
</dbReference>
<dbReference type="Gene3D" id="3.90.550.10">
    <property type="entry name" value="Spore Coat Polysaccharide Biosynthesis Protein SpsA, Chain A"/>
    <property type="match status" value="1"/>
</dbReference>
<accession>A0A4Q0NV01</accession>
<dbReference type="RefSeq" id="WP_128761477.1">
    <property type="nucleotide sequence ID" value="NZ_QOVI01000004.1"/>
</dbReference>
<organism evidence="1 2">
    <name type="scientific">Leeuwenhoekiella aestuarii</name>
    <dbReference type="NCBI Taxonomy" id="2249426"/>
    <lineage>
        <taxon>Bacteria</taxon>
        <taxon>Pseudomonadati</taxon>
        <taxon>Bacteroidota</taxon>
        <taxon>Flavobacteriia</taxon>
        <taxon>Flavobacteriales</taxon>
        <taxon>Flavobacteriaceae</taxon>
        <taxon>Leeuwenhoekiella</taxon>
    </lineage>
</organism>
<dbReference type="Pfam" id="PF09837">
    <property type="entry name" value="DUF2064"/>
    <property type="match status" value="1"/>
</dbReference>
<reference evidence="1 2" key="1">
    <citation type="submission" date="2018-07" db="EMBL/GenBank/DDBJ databases">
        <title>Leeuwenhoekiella genomics.</title>
        <authorList>
            <person name="Tahon G."/>
            <person name="Willems A."/>
        </authorList>
    </citation>
    <scope>NUCLEOTIDE SEQUENCE [LARGE SCALE GENOMIC DNA]</scope>
    <source>
        <strain evidence="1 2">R-50232</strain>
    </source>
</reference>
<dbReference type="PANTHER" id="PTHR36529:SF1">
    <property type="entry name" value="GLYCOSYLTRANSFERASE"/>
    <property type="match status" value="1"/>
</dbReference>
<dbReference type="Proteomes" id="UP000289821">
    <property type="component" value="Unassembled WGS sequence"/>
</dbReference>
<name>A0A4Q0NV01_9FLAO</name>
<dbReference type="InterPro" id="IPR018641">
    <property type="entry name" value="Trfase_1_rSAM/seldom-assoc"/>
</dbReference>
<dbReference type="SUPFAM" id="SSF53448">
    <property type="entry name" value="Nucleotide-diphospho-sugar transferases"/>
    <property type="match status" value="1"/>
</dbReference>
<dbReference type="InterPro" id="IPR029044">
    <property type="entry name" value="Nucleotide-diphossugar_trans"/>
</dbReference>